<feature type="domain" description="GRF-type" evidence="17">
    <location>
        <begin position="720"/>
        <end position="764"/>
    </location>
</feature>
<dbReference type="Gene3D" id="1.10.460.10">
    <property type="entry name" value="Topoisomerase I, domain 2"/>
    <property type="match status" value="1"/>
</dbReference>
<dbReference type="InterPro" id="IPR010666">
    <property type="entry name" value="Znf_GRF"/>
</dbReference>
<name>A0A316V3T3_9BASI</name>
<dbReference type="FunFam" id="1.10.290.10:FF:000003">
    <property type="entry name" value="DNA topoisomerase"/>
    <property type="match status" value="1"/>
</dbReference>
<evidence type="ECO:0000259" key="18">
    <source>
        <dbReference type="PROSITE" id="PS52039"/>
    </source>
</evidence>
<dbReference type="GO" id="GO:0006265">
    <property type="term" value="P:DNA topological change"/>
    <property type="evidence" value="ECO:0007669"/>
    <property type="project" value="InterPro"/>
</dbReference>
<dbReference type="FunCoup" id="A0A316V3T3">
    <property type="interactions" value="737"/>
</dbReference>
<dbReference type="PROSITE" id="PS52039">
    <property type="entry name" value="TOPO_IA_2"/>
    <property type="match status" value="1"/>
</dbReference>
<feature type="domain" description="CCHC-type" evidence="15">
    <location>
        <begin position="855"/>
        <end position="870"/>
    </location>
</feature>
<dbReference type="PROSITE" id="PS50158">
    <property type="entry name" value="ZF_CCHC"/>
    <property type="match status" value="2"/>
</dbReference>
<dbReference type="EC" id="5.6.2.1" evidence="4 13"/>
<feature type="domain" description="Toprim" evidence="16">
    <location>
        <begin position="2"/>
        <end position="160"/>
    </location>
</feature>
<dbReference type="AlphaFoldDB" id="A0A316V3T3"/>
<comment type="function">
    <text evidence="13">Introduces a single-strand break via transesterification at a target site in duplex DNA. Releases the supercoiling and torsional tension of DNA introduced during the DNA replication and transcription by transiently cleaving and rejoining one strand of the DNA duplex. The scissile phosphodiester is attacked by the catalytic tyrosine of the enzyme, resulting in the formation of a DNA-(5'-phosphotyrosyl)-enzyme intermediate and the expulsion of a 3'-OH DNA strand.</text>
</comment>
<dbReference type="PROSITE" id="PS51999">
    <property type="entry name" value="ZF_GRF"/>
    <property type="match status" value="2"/>
</dbReference>
<reference evidence="19 20" key="1">
    <citation type="journal article" date="2018" name="Mol. Biol. Evol.">
        <title>Broad Genomic Sampling Reveals a Smut Pathogenic Ancestry of the Fungal Clade Ustilaginomycotina.</title>
        <authorList>
            <person name="Kijpornyongpan T."/>
            <person name="Mondo S.J."/>
            <person name="Barry K."/>
            <person name="Sandor L."/>
            <person name="Lee J."/>
            <person name="Lipzen A."/>
            <person name="Pangilinan J."/>
            <person name="LaButti K."/>
            <person name="Hainaut M."/>
            <person name="Henrissat B."/>
            <person name="Grigoriev I.V."/>
            <person name="Spatafora J.W."/>
            <person name="Aime M.C."/>
        </authorList>
    </citation>
    <scope>NUCLEOTIDE SEQUENCE [LARGE SCALE GENOMIC DNA]</scope>
    <source>
        <strain evidence="19 20">MCA 3882</strain>
    </source>
</reference>
<feature type="compositionally biased region" description="Polar residues" evidence="14">
    <location>
        <begin position="654"/>
        <end position="673"/>
    </location>
</feature>
<organism evidence="19 20">
    <name type="scientific">Meira miltonrushii</name>
    <dbReference type="NCBI Taxonomy" id="1280837"/>
    <lineage>
        <taxon>Eukaryota</taxon>
        <taxon>Fungi</taxon>
        <taxon>Dikarya</taxon>
        <taxon>Basidiomycota</taxon>
        <taxon>Ustilaginomycotina</taxon>
        <taxon>Exobasidiomycetes</taxon>
        <taxon>Exobasidiales</taxon>
        <taxon>Brachybasidiaceae</taxon>
        <taxon>Meira</taxon>
    </lineage>
</organism>
<dbReference type="GeneID" id="37017747"/>
<feature type="region of interest" description="Disordered" evidence="14">
    <location>
        <begin position="631"/>
        <end position="705"/>
    </location>
</feature>
<feature type="compositionally biased region" description="Basic and acidic residues" evidence="14">
    <location>
        <begin position="644"/>
        <end position="653"/>
    </location>
</feature>
<evidence type="ECO:0000313" key="20">
    <source>
        <dbReference type="Proteomes" id="UP000245771"/>
    </source>
</evidence>
<evidence type="ECO:0000313" key="19">
    <source>
        <dbReference type="EMBL" id="PWN32112.1"/>
    </source>
</evidence>
<accession>A0A316V3T3</accession>
<evidence type="ECO:0000256" key="3">
    <source>
        <dbReference type="ARBA" id="ARBA00009446"/>
    </source>
</evidence>
<evidence type="ECO:0000256" key="8">
    <source>
        <dbReference type="ARBA" id="ARBA00022833"/>
    </source>
</evidence>
<feature type="domain" description="GRF-type" evidence="17">
    <location>
        <begin position="797"/>
        <end position="840"/>
    </location>
</feature>
<keyword evidence="8" id="KW-0862">Zinc</keyword>
<dbReference type="InterPro" id="IPR013826">
    <property type="entry name" value="Topo_IA_cen_sub3"/>
</dbReference>
<feature type="region of interest" description="Disordered" evidence="14">
    <location>
        <begin position="866"/>
        <end position="914"/>
    </location>
</feature>
<dbReference type="Pfam" id="PF00098">
    <property type="entry name" value="zf-CCHC"/>
    <property type="match status" value="2"/>
</dbReference>
<evidence type="ECO:0000259" key="17">
    <source>
        <dbReference type="PROSITE" id="PS51999"/>
    </source>
</evidence>
<evidence type="ECO:0000256" key="14">
    <source>
        <dbReference type="SAM" id="MobiDB-lite"/>
    </source>
</evidence>
<dbReference type="InterPro" id="IPR023406">
    <property type="entry name" value="Topo_IA_AS"/>
</dbReference>
<feature type="domain" description="CCHC-type" evidence="15">
    <location>
        <begin position="900"/>
        <end position="914"/>
    </location>
</feature>
<keyword evidence="11 13" id="KW-0413">Isomerase</keyword>
<dbReference type="InterPro" id="IPR001878">
    <property type="entry name" value="Znf_CCHC"/>
</dbReference>
<dbReference type="Pfam" id="PF01131">
    <property type="entry name" value="Topoisom_bac"/>
    <property type="match status" value="1"/>
</dbReference>
<dbReference type="PRINTS" id="PR00417">
    <property type="entry name" value="PRTPISMRASEI"/>
</dbReference>
<dbReference type="GO" id="GO:0003677">
    <property type="term" value="F:DNA binding"/>
    <property type="evidence" value="ECO:0007669"/>
    <property type="project" value="UniProtKB-KW"/>
</dbReference>
<dbReference type="GO" id="GO:0003917">
    <property type="term" value="F:DNA topoisomerase type I (single strand cut, ATP-independent) activity"/>
    <property type="evidence" value="ECO:0007669"/>
    <property type="project" value="UniProtKB-EC"/>
</dbReference>
<dbReference type="GO" id="GO:0008270">
    <property type="term" value="F:zinc ion binding"/>
    <property type="evidence" value="ECO:0007669"/>
    <property type="project" value="UniProtKB-KW"/>
</dbReference>
<dbReference type="GO" id="GO:0031422">
    <property type="term" value="C:RecQ family helicase-topoisomerase III complex"/>
    <property type="evidence" value="ECO:0007669"/>
    <property type="project" value="TreeGrafter"/>
</dbReference>
<dbReference type="Pfam" id="PF01751">
    <property type="entry name" value="Toprim"/>
    <property type="match status" value="1"/>
</dbReference>
<feature type="compositionally biased region" description="Polar residues" evidence="14">
    <location>
        <begin position="890"/>
        <end position="899"/>
    </location>
</feature>
<dbReference type="InterPro" id="IPR003602">
    <property type="entry name" value="Topo_IA_DNA-bd_dom"/>
</dbReference>
<dbReference type="SMART" id="SM00437">
    <property type="entry name" value="TOP1Ac"/>
    <property type="match status" value="1"/>
</dbReference>
<proteinExistence type="inferred from homology"/>
<dbReference type="InterPro" id="IPR023405">
    <property type="entry name" value="Topo_IA_core_domain"/>
</dbReference>
<evidence type="ECO:0000256" key="9">
    <source>
        <dbReference type="ARBA" id="ARBA00023029"/>
    </source>
</evidence>
<dbReference type="SMART" id="SM00343">
    <property type="entry name" value="ZnF_C2HC"/>
    <property type="match status" value="2"/>
</dbReference>
<dbReference type="InterPro" id="IPR000380">
    <property type="entry name" value="Topo_IA"/>
</dbReference>
<protein>
    <recommendedName>
        <fullName evidence="4 13">DNA topoisomerase</fullName>
        <ecNumber evidence="4 13">5.6.2.1</ecNumber>
    </recommendedName>
</protein>
<dbReference type="SMART" id="SM00493">
    <property type="entry name" value="TOPRIM"/>
    <property type="match status" value="1"/>
</dbReference>
<evidence type="ECO:0000256" key="10">
    <source>
        <dbReference type="ARBA" id="ARBA00023125"/>
    </source>
</evidence>
<dbReference type="OrthoDB" id="430051at2759"/>
<dbReference type="Gene3D" id="4.10.60.10">
    <property type="entry name" value="Zinc finger, CCHC-type"/>
    <property type="match status" value="2"/>
</dbReference>
<gene>
    <name evidence="19" type="ORF">FA14DRAFT_112000</name>
</gene>
<dbReference type="InterPro" id="IPR036875">
    <property type="entry name" value="Znf_CCHC_sf"/>
</dbReference>
<dbReference type="CDD" id="cd00186">
    <property type="entry name" value="TOP1Ac"/>
    <property type="match status" value="1"/>
</dbReference>
<dbReference type="STRING" id="1280837.A0A316V3T3"/>
<dbReference type="InterPro" id="IPR013825">
    <property type="entry name" value="Topo_IA_cen_sub2"/>
</dbReference>
<dbReference type="InterPro" id="IPR034144">
    <property type="entry name" value="TOPRIM_TopoIII"/>
</dbReference>
<comment type="similarity">
    <text evidence="3 13">Belongs to the type IA topoisomerase family.</text>
</comment>
<dbReference type="Proteomes" id="UP000245771">
    <property type="component" value="Unassembled WGS sequence"/>
</dbReference>
<feature type="compositionally biased region" description="Polar residues" evidence="14">
    <location>
        <begin position="683"/>
        <end position="703"/>
    </location>
</feature>
<keyword evidence="20" id="KW-1185">Reference proteome</keyword>
<dbReference type="Pfam" id="PF06839">
    <property type="entry name" value="Zn_ribbon_GRF"/>
    <property type="match status" value="2"/>
</dbReference>
<evidence type="ECO:0000256" key="13">
    <source>
        <dbReference type="RuleBase" id="RU362092"/>
    </source>
</evidence>
<dbReference type="PROSITE" id="PS00396">
    <property type="entry name" value="TOPO_IA_1"/>
    <property type="match status" value="1"/>
</dbReference>
<feature type="non-terminal residue" evidence="19">
    <location>
        <position position="914"/>
    </location>
</feature>
<dbReference type="InterPro" id="IPR003601">
    <property type="entry name" value="Topo_IA_2"/>
</dbReference>
<dbReference type="GO" id="GO:0006397">
    <property type="term" value="P:mRNA processing"/>
    <property type="evidence" value="ECO:0007669"/>
    <property type="project" value="UniProtKB-KW"/>
</dbReference>
<evidence type="ECO:0000256" key="5">
    <source>
        <dbReference type="ARBA" id="ARBA00022664"/>
    </source>
</evidence>
<dbReference type="PANTHER" id="PTHR11390">
    <property type="entry name" value="PROKARYOTIC DNA TOPOISOMERASE"/>
    <property type="match status" value="1"/>
</dbReference>
<dbReference type="InterPro" id="IPR013497">
    <property type="entry name" value="Topo_IA_cen"/>
</dbReference>
<evidence type="ECO:0000256" key="7">
    <source>
        <dbReference type="ARBA" id="ARBA00022771"/>
    </source>
</evidence>
<dbReference type="EMBL" id="KZ819606">
    <property type="protein sequence ID" value="PWN32112.1"/>
    <property type="molecule type" value="Genomic_DNA"/>
</dbReference>
<feature type="compositionally biased region" description="Basic and acidic residues" evidence="14">
    <location>
        <begin position="905"/>
        <end position="914"/>
    </location>
</feature>
<dbReference type="SMART" id="SM00436">
    <property type="entry name" value="TOP1Bc"/>
    <property type="match status" value="1"/>
</dbReference>
<dbReference type="RefSeq" id="XP_025352414.1">
    <property type="nucleotide sequence ID" value="XM_025495966.1"/>
</dbReference>
<evidence type="ECO:0000256" key="11">
    <source>
        <dbReference type="ARBA" id="ARBA00023235"/>
    </source>
</evidence>
<dbReference type="InParanoid" id="A0A316V3T3"/>
<dbReference type="PANTHER" id="PTHR11390:SF21">
    <property type="entry name" value="DNA TOPOISOMERASE 3-ALPHA"/>
    <property type="match status" value="1"/>
</dbReference>
<dbReference type="PROSITE" id="PS51257">
    <property type="entry name" value="PROKAR_LIPOPROTEIN"/>
    <property type="match status" value="1"/>
</dbReference>
<evidence type="ECO:0000256" key="4">
    <source>
        <dbReference type="ARBA" id="ARBA00012891"/>
    </source>
</evidence>
<feature type="compositionally biased region" description="Low complexity" evidence="14">
    <location>
        <begin position="773"/>
        <end position="794"/>
    </location>
</feature>
<evidence type="ECO:0000256" key="12">
    <source>
        <dbReference type="PROSITE-ProRule" id="PRU00047"/>
    </source>
</evidence>
<keyword evidence="6" id="KW-0479">Metal-binding</keyword>
<dbReference type="SUPFAM" id="SSF57756">
    <property type="entry name" value="Retrovirus zinc finger-like domains"/>
    <property type="match status" value="1"/>
</dbReference>
<evidence type="ECO:0000256" key="1">
    <source>
        <dbReference type="ARBA" id="ARBA00000213"/>
    </source>
</evidence>
<dbReference type="InterPro" id="IPR006171">
    <property type="entry name" value="TOPRIM_dom"/>
</dbReference>
<evidence type="ECO:0000259" key="16">
    <source>
        <dbReference type="PROSITE" id="PS50880"/>
    </source>
</evidence>
<keyword evidence="5" id="KW-0507">mRNA processing</keyword>
<dbReference type="GO" id="GO:0005634">
    <property type="term" value="C:nucleus"/>
    <property type="evidence" value="ECO:0007669"/>
    <property type="project" value="TreeGrafter"/>
</dbReference>
<comment type="catalytic activity">
    <reaction evidence="1 13">
        <text>ATP-independent breakage of single-stranded DNA, followed by passage and rejoining.</text>
        <dbReference type="EC" id="5.6.2.1"/>
    </reaction>
</comment>
<dbReference type="Gene3D" id="2.70.20.10">
    <property type="entry name" value="Topoisomerase I, domain 3"/>
    <property type="match status" value="1"/>
</dbReference>
<keyword evidence="10 13" id="KW-0238">DNA-binding</keyword>
<dbReference type="InterPro" id="IPR013824">
    <property type="entry name" value="Topo_IA_cen_sub1"/>
</dbReference>
<sequence>MRILCVAEKPSIANSITGILSCGGHVDRENGRDKYCKNNHFQYKLPPNHTVRINARPVPPGMIDVTVTSVRGHVMSCDFGEAYKSWRSCPPADLFKAPIEINVTDDAKHIATNLKQQTRNADLLMIWTDCDREGEHIGSEIVNICRSTKRTLPVLRAKFSAIIAEQIHRAMQNPIELDWNAVAAVDCRQELDLRLGVAFTRLQTVRLQNKFNELDKLVISYGPCQFPTLGFVVEQYCKVMEFVPEPFWYIAVMKKRNDVEVDFRWSRNHLFKEEDVTAIFQRCIASPEATVTKVTTKDTRKFKPSPLTTVELQKAGGRLLRMAPKKVLDIAEKLYQRGILSYPRTESDQYDPAFDFNTYIDKQKHHPDWGTFASNLVNDPRCFEKPVNGKKNDKAHPPIHPTKPAIDLTGDEKRVYDFVTRRFLASCSKHAVGKQTNIDLNIAAEIFSTNGIIVLERNYLDVYPFDTWGGPALPEFRQGERFTPDKIEKKEGETTRPKLLTEADLVSLMDKNGIGTDATIAEHIQKIIDRQYVMLMPEGQIKYLVPSTLGMGLVSGYNKIVDREEKSLCKPKLRRETEENMGLICEGTRTKDEIVRESLEEYFGVFQDVENHFNRLEDCMNNYLRGPLDEAAQAEASSTSELQARPEQEHRSETFNINAVNVGQQNSHTNGLGRSNGAGMGRSNDTGAGSSNGAREGRSNGTRRTFESASDDLAENKPLCRCNQEATQKAVVKDGPNKGRLFWSCAKIQNDPGNCQFFQFADQNPVENGGIRSSNNYGASSSTSRAGANSSSSSRRCLCGQEAKQLTVTKEGSNKGRKFWSCPNMDRSAKCDYFEWDEDEGGSGNAGESSDGRSCYNCGRTGHWSAQCPQNKKRGNSGHSAARPSKRGTNKSSSTSRGSCYNCGEEGHWSNDCP</sequence>
<evidence type="ECO:0000256" key="6">
    <source>
        <dbReference type="ARBA" id="ARBA00022723"/>
    </source>
</evidence>
<feature type="domain" description="Topo IA-type catalytic" evidence="18">
    <location>
        <begin position="178"/>
        <end position="606"/>
    </location>
</feature>
<dbReference type="Gene3D" id="1.10.290.10">
    <property type="entry name" value="Topoisomerase I, domain 4"/>
    <property type="match status" value="1"/>
</dbReference>
<evidence type="ECO:0000259" key="15">
    <source>
        <dbReference type="PROSITE" id="PS50158"/>
    </source>
</evidence>
<keyword evidence="9 13" id="KW-0799">Topoisomerase</keyword>
<dbReference type="GO" id="GO:0006310">
    <property type="term" value="P:DNA recombination"/>
    <property type="evidence" value="ECO:0007669"/>
    <property type="project" value="TreeGrafter"/>
</dbReference>
<dbReference type="PROSITE" id="PS50880">
    <property type="entry name" value="TOPRIM"/>
    <property type="match status" value="1"/>
</dbReference>
<dbReference type="Gene3D" id="3.40.50.140">
    <property type="match status" value="1"/>
</dbReference>
<feature type="compositionally biased region" description="Low complexity" evidence="14">
    <location>
        <begin position="631"/>
        <end position="643"/>
    </location>
</feature>
<comment type="cofactor">
    <cofactor evidence="2">
        <name>Mg(2+)</name>
        <dbReference type="ChEBI" id="CHEBI:18420"/>
    </cofactor>
</comment>
<keyword evidence="7 12" id="KW-0863">Zinc-finger</keyword>
<dbReference type="GO" id="GO:0006281">
    <property type="term" value="P:DNA repair"/>
    <property type="evidence" value="ECO:0007669"/>
    <property type="project" value="TreeGrafter"/>
</dbReference>
<feature type="region of interest" description="Disordered" evidence="14">
    <location>
        <begin position="769"/>
        <end position="794"/>
    </location>
</feature>
<dbReference type="FunFam" id="3.40.50.140:FF:000005">
    <property type="entry name" value="DNA topoisomerase"/>
    <property type="match status" value="1"/>
</dbReference>
<dbReference type="SUPFAM" id="SSF56712">
    <property type="entry name" value="Prokaryotic type I DNA topoisomerase"/>
    <property type="match status" value="1"/>
</dbReference>
<dbReference type="CDD" id="cd03362">
    <property type="entry name" value="TOPRIM_TopoIA_TopoIII"/>
    <property type="match status" value="1"/>
</dbReference>
<evidence type="ECO:0000256" key="2">
    <source>
        <dbReference type="ARBA" id="ARBA00001946"/>
    </source>
</evidence>